<dbReference type="AlphaFoldDB" id="A0A9W8YRA2"/>
<dbReference type="InterPro" id="IPR017853">
    <property type="entry name" value="GH"/>
</dbReference>
<dbReference type="OrthoDB" id="43654at2759"/>
<gene>
    <name evidence="3" type="ORF">N0V93_004536</name>
</gene>
<comment type="caution">
    <text evidence="3">The sequence shown here is derived from an EMBL/GenBank/DDBJ whole genome shotgun (WGS) entry which is preliminary data.</text>
</comment>
<evidence type="ECO:0000313" key="4">
    <source>
        <dbReference type="Proteomes" id="UP001140453"/>
    </source>
</evidence>
<dbReference type="PANTHER" id="PTHR34154:SF3">
    <property type="entry name" value="ALKALI-SENSITIVE LINKAGE PROTEIN 1"/>
    <property type="match status" value="1"/>
</dbReference>
<dbReference type="SUPFAM" id="SSF51445">
    <property type="entry name" value="(Trans)glycosidases"/>
    <property type="match status" value="1"/>
</dbReference>
<dbReference type="InterPro" id="IPR053183">
    <property type="entry name" value="ASL1"/>
</dbReference>
<feature type="chain" id="PRO_5040899471" description="Asl1-like glycosyl hydrolase catalytic domain-containing protein" evidence="1">
    <location>
        <begin position="24"/>
        <end position="292"/>
    </location>
</feature>
<keyword evidence="1" id="KW-0732">Signal</keyword>
<dbReference type="GO" id="GO:0009277">
    <property type="term" value="C:fungal-type cell wall"/>
    <property type="evidence" value="ECO:0007669"/>
    <property type="project" value="TreeGrafter"/>
</dbReference>
<accession>A0A9W8YRA2</accession>
<feature type="signal peptide" evidence="1">
    <location>
        <begin position="1"/>
        <end position="23"/>
    </location>
</feature>
<dbReference type="GO" id="GO:0071966">
    <property type="term" value="P:fungal-type cell wall polysaccharide metabolic process"/>
    <property type="evidence" value="ECO:0007669"/>
    <property type="project" value="TreeGrafter"/>
</dbReference>
<organism evidence="3 4">
    <name type="scientific">Gnomoniopsis smithogilvyi</name>
    <dbReference type="NCBI Taxonomy" id="1191159"/>
    <lineage>
        <taxon>Eukaryota</taxon>
        <taxon>Fungi</taxon>
        <taxon>Dikarya</taxon>
        <taxon>Ascomycota</taxon>
        <taxon>Pezizomycotina</taxon>
        <taxon>Sordariomycetes</taxon>
        <taxon>Sordariomycetidae</taxon>
        <taxon>Diaporthales</taxon>
        <taxon>Gnomoniaceae</taxon>
        <taxon>Gnomoniopsis</taxon>
    </lineage>
</organism>
<proteinExistence type="predicted"/>
<evidence type="ECO:0000259" key="2">
    <source>
        <dbReference type="Pfam" id="PF11790"/>
    </source>
</evidence>
<evidence type="ECO:0000313" key="3">
    <source>
        <dbReference type="EMBL" id="KAJ4390937.1"/>
    </source>
</evidence>
<protein>
    <recommendedName>
        <fullName evidence="2">Asl1-like glycosyl hydrolase catalytic domain-containing protein</fullName>
    </recommendedName>
</protein>
<dbReference type="Gene3D" id="3.20.20.80">
    <property type="entry name" value="Glycosidases"/>
    <property type="match status" value="1"/>
</dbReference>
<evidence type="ECO:0000256" key="1">
    <source>
        <dbReference type="SAM" id="SignalP"/>
    </source>
</evidence>
<dbReference type="InterPro" id="IPR024655">
    <property type="entry name" value="Asl1_glyco_hydro_catalytic"/>
</dbReference>
<sequence length="292" mass="31832">MKTTIATYLVACQSFILATSALALPPTPRDGTSTSKRILLWDYTNTGNVSSVPTLKSSLDEAASKVTAVSNWDTWRPSEAPDSLAFYPTVRTIDMVSGDSWTQLLASLDKEKSAGRQTIVQYLNEPENEGVSASDAATTWRSSLLPLKTKYNAKLVGPGTSSSDAGIAFQDAFMGALADDEKPDYVGLHYYSTEGNPVAGEIAWGQNYLTKAHSKYNLPVFVNEIACTSRDSADVKQFSDEMTTWMEQQDWIQQYGFFGVSLQVANSWVSPEAQLLDTSGAWTTLGKDLMGL</sequence>
<feature type="domain" description="Asl1-like glycosyl hydrolase catalytic" evidence="2">
    <location>
        <begin position="54"/>
        <end position="287"/>
    </location>
</feature>
<keyword evidence="4" id="KW-1185">Reference proteome</keyword>
<reference evidence="3" key="1">
    <citation type="submission" date="2022-10" db="EMBL/GenBank/DDBJ databases">
        <title>Tapping the CABI collections for fungal endophytes: first genome assemblies for Collariella, Neodidymelliopsis, Ascochyta clinopodiicola, Didymella pomorum, Didymosphaeria variabile, Neocosmospora piperis and Neocucurbitaria cava.</title>
        <authorList>
            <person name="Hill R."/>
        </authorList>
    </citation>
    <scope>NUCLEOTIDE SEQUENCE</scope>
    <source>
        <strain evidence="3">IMI 355082</strain>
    </source>
</reference>
<dbReference type="EMBL" id="JAPEVB010000003">
    <property type="protein sequence ID" value="KAJ4390937.1"/>
    <property type="molecule type" value="Genomic_DNA"/>
</dbReference>
<dbReference type="Pfam" id="PF11790">
    <property type="entry name" value="Glyco_hydro_cc"/>
    <property type="match status" value="1"/>
</dbReference>
<dbReference type="Proteomes" id="UP001140453">
    <property type="component" value="Unassembled WGS sequence"/>
</dbReference>
<dbReference type="PANTHER" id="PTHR34154">
    <property type="entry name" value="ALKALI-SENSITIVE LINKAGE PROTEIN 1"/>
    <property type="match status" value="1"/>
</dbReference>
<name>A0A9W8YRA2_9PEZI</name>